<proteinExistence type="predicted"/>
<reference evidence="1" key="1">
    <citation type="submission" date="2014-11" db="EMBL/GenBank/DDBJ databases">
        <authorList>
            <person name="Amaro Gonzalez C."/>
        </authorList>
    </citation>
    <scope>NUCLEOTIDE SEQUENCE</scope>
</reference>
<organism evidence="1">
    <name type="scientific">Anguilla anguilla</name>
    <name type="common">European freshwater eel</name>
    <name type="synonym">Muraena anguilla</name>
    <dbReference type="NCBI Taxonomy" id="7936"/>
    <lineage>
        <taxon>Eukaryota</taxon>
        <taxon>Metazoa</taxon>
        <taxon>Chordata</taxon>
        <taxon>Craniata</taxon>
        <taxon>Vertebrata</taxon>
        <taxon>Euteleostomi</taxon>
        <taxon>Actinopterygii</taxon>
        <taxon>Neopterygii</taxon>
        <taxon>Teleostei</taxon>
        <taxon>Anguilliformes</taxon>
        <taxon>Anguillidae</taxon>
        <taxon>Anguilla</taxon>
    </lineage>
</organism>
<dbReference type="AlphaFoldDB" id="A0A0E9UQT1"/>
<protein>
    <submittedName>
        <fullName evidence="1">Uncharacterized protein</fullName>
    </submittedName>
</protein>
<sequence>MHILTLRQFINVLNARGKNYLDVGNLQVTHRFTKSTTQLNYTNYCPEQILLDRSKRFHFLG</sequence>
<evidence type="ECO:0000313" key="1">
    <source>
        <dbReference type="EMBL" id="JAH68187.1"/>
    </source>
</evidence>
<reference evidence="1" key="2">
    <citation type="journal article" date="2015" name="Fish Shellfish Immunol.">
        <title>Early steps in the European eel (Anguilla anguilla)-Vibrio vulnificus interaction in the gills: Role of the RtxA13 toxin.</title>
        <authorList>
            <person name="Callol A."/>
            <person name="Pajuelo D."/>
            <person name="Ebbesson L."/>
            <person name="Teles M."/>
            <person name="MacKenzie S."/>
            <person name="Amaro C."/>
        </authorList>
    </citation>
    <scope>NUCLEOTIDE SEQUENCE</scope>
</reference>
<name>A0A0E9UQT1_ANGAN</name>
<dbReference type="EMBL" id="GBXM01040390">
    <property type="protein sequence ID" value="JAH68187.1"/>
    <property type="molecule type" value="Transcribed_RNA"/>
</dbReference>
<accession>A0A0E9UQT1</accession>